<name>A0ABU2BYG9_9ACTN</name>
<evidence type="ECO:0000259" key="9">
    <source>
        <dbReference type="PROSITE" id="PS51755"/>
    </source>
</evidence>
<organism evidence="10 11">
    <name type="scientific">Nocardioides marmoribigeumensis</name>
    <dbReference type="NCBI Taxonomy" id="433649"/>
    <lineage>
        <taxon>Bacteria</taxon>
        <taxon>Bacillati</taxon>
        <taxon>Actinomycetota</taxon>
        <taxon>Actinomycetes</taxon>
        <taxon>Propionibacteriales</taxon>
        <taxon>Nocardioidaceae</taxon>
        <taxon>Nocardioides</taxon>
    </lineage>
</organism>
<keyword evidence="4 7" id="KW-0238">DNA-binding</keyword>
<dbReference type="PANTHER" id="PTHR48111:SF1">
    <property type="entry name" value="TWO-COMPONENT RESPONSE REGULATOR ORR33"/>
    <property type="match status" value="1"/>
</dbReference>
<proteinExistence type="predicted"/>
<dbReference type="EMBL" id="JAVDYG010000001">
    <property type="protein sequence ID" value="MDR7363455.1"/>
    <property type="molecule type" value="Genomic_DNA"/>
</dbReference>
<keyword evidence="2" id="KW-0902">Two-component regulatory system</keyword>
<dbReference type="InterPro" id="IPR036388">
    <property type="entry name" value="WH-like_DNA-bd_sf"/>
</dbReference>
<dbReference type="RefSeq" id="WP_310303882.1">
    <property type="nucleotide sequence ID" value="NZ_BAAAPS010000003.1"/>
</dbReference>
<evidence type="ECO:0000256" key="2">
    <source>
        <dbReference type="ARBA" id="ARBA00023012"/>
    </source>
</evidence>
<comment type="caution">
    <text evidence="10">The sequence shown here is derived from an EMBL/GenBank/DDBJ whole genome shotgun (WGS) entry which is preliminary data.</text>
</comment>
<evidence type="ECO:0000256" key="7">
    <source>
        <dbReference type="PROSITE-ProRule" id="PRU01091"/>
    </source>
</evidence>
<evidence type="ECO:0000256" key="6">
    <source>
        <dbReference type="PROSITE-ProRule" id="PRU00169"/>
    </source>
</evidence>
<dbReference type="Gene3D" id="3.40.50.2300">
    <property type="match status" value="1"/>
</dbReference>
<dbReference type="SMART" id="SM00448">
    <property type="entry name" value="REC"/>
    <property type="match status" value="1"/>
</dbReference>
<evidence type="ECO:0000313" key="11">
    <source>
        <dbReference type="Proteomes" id="UP001183648"/>
    </source>
</evidence>
<keyword evidence="1 6" id="KW-0597">Phosphoprotein</keyword>
<feature type="domain" description="Response regulatory" evidence="8">
    <location>
        <begin position="2"/>
        <end position="116"/>
    </location>
</feature>
<feature type="DNA-binding region" description="OmpR/PhoB-type" evidence="7">
    <location>
        <begin position="124"/>
        <end position="220"/>
    </location>
</feature>
<keyword evidence="5" id="KW-0804">Transcription</keyword>
<dbReference type="Proteomes" id="UP001183648">
    <property type="component" value="Unassembled WGS sequence"/>
</dbReference>
<dbReference type="InterPro" id="IPR039420">
    <property type="entry name" value="WalR-like"/>
</dbReference>
<dbReference type="InterPro" id="IPR001789">
    <property type="entry name" value="Sig_transdc_resp-reg_receiver"/>
</dbReference>
<evidence type="ECO:0000259" key="8">
    <source>
        <dbReference type="PROSITE" id="PS50110"/>
    </source>
</evidence>
<evidence type="ECO:0000256" key="1">
    <source>
        <dbReference type="ARBA" id="ARBA00022553"/>
    </source>
</evidence>
<dbReference type="Pfam" id="PF00486">
    <property type="entry name" value="Trans_reg_C"/>
    <property type="match status" value="1"/>
</dbReference>
<keyword evidence="3" id="KW-0805">Transcription regulation</keyword>
<protein>
    <submittedName>
        <fullName evidence="10">DNA-binding response OmpR family regulator</fullName>
    </submittedName>
</protein>
<feature type="modified residue" description="4-aspartylphosphate" evidence="6">
    <location>
        <position position="51"/>
    </location>
</feature>
<evidence type="ECO:0000313" key="10">
    <source>
        <dbReference type="EMBL" id="MDR7363455.1"/>
    </source>
</evidence>
<dbReference type="Pfam" id="PF00072">
    <property type="entry name" value="Response_reg"/>
    <property type="match status" value="1"/>
</dbReference>
<dbReference type="PANTHER" id="PTHR48111">
    <property type="entry name" value="REGULATOR OF RPOS"/>
    <property type="match status" value="1"/>
</dbReference>
<dbReference type="SMART" id="SM00862">
    <property type="entry name" value="Trans_reg_C"/>
    <property type="match status" value="1"/>
</dbReference>
<dbReference type="CDD" id="cd00383">
    <property type="entry name" value="trans_reg_C"/>
    <property type="match status" value="1"/>
</dbReference>
<dbReference type="Gene3D" id="1.10.10.10">
    <property type="entry name" value="Winged helix-like DNA-binding domain superfamily/Winged helix DNA-binding domain"/>
    <property type="match status" value="1"/>
</dbReference>
<evidence type="ECO:0000256" key="4">
    <source>
        <dbReference type="ARBA" id="ARBA00023125"/>
    </source>
</evidence>
<reference evidence="10 11" key="1">
    <citation type="submission" date="2023-07" db="EMBL/GenBank/DDBJ databases">
        <title>Sequencing the genomes of 1000 actinobacteria strains.</title>
        <authorList>
            <person name="Klenk H.-P."/>
        </authorList>
    </citation>
    <scope>NUCLEOTIDE SEQUENCE [LARGE SCALE GENOMIC DNA]</scope>
    <source>
        <strain evidence="10 11">DSM 19426</strain>
    </source>
</reference>
<accession>A0ABU2BYG9</accession>
<dbReference type="SUPFAM" id="SSF52172">
    <property type="entry name" value="CheY-like"/>
    <property type="match status" value="1"/>
</dbReference>
<evidence type="ECO:0000256" key="5">
    <source>
        <dbReference type="ARBA" id="ARBA00023163"/>
    </source>
</evidence>
<dbReference type="InterPro" id="IPR001867">
    <property type="entry name" value="OmpR/PhoB-type_DNA-bd"/>
</dbReference>
<sequence>MHVVVVDDEERIVTLLTRYLAERGITTTACHDGPSGLAAARRGDADAMVLDLMLPGLSGLEVCRTLRAEGNDLPVLLLTARGTLDERVAGLGEGADDYLVKPFALEEVHARLQAITRRRAPREDDHLRVGALVLDPDGHRLWVAGTETEVPRREFAMLRTLMESPGRAVSRDRLFDEVWDDDTDISSNALDVTVSRLRQRVEGGGVEIRTVRGVGYRLETTR</sequence>
<dbReference type="PROSITE" id="PS51755">
    <property type="entry name" value="OMPR_PHOB"/>
    <property type="match status" value="1"/>
</dbReference>
<dbReference type="GO" id="GO:0003677">
    <property type="term" value="F:DNA binding"/>
    <property type="evidence" value="ECO:0007669"/>
    <property type="project" value="UniProtKB-KW"/>
</dbReference>
<evidence type="ECO:0000256" key="3">
    <source>
        <dbReference type="ARBA" id="ARBA00023015"/>
    </source>
</evidence>
<gene>
    <name evidence="10" type="ORF">J2S63_003008</name>
</gene>
<feature type="domain" description="OmpR/PhoB-type" evidence="9">
    <location>
        <begin position="124"/>
        <end position="220"/>
    </location>
</feature>
<dbReference type="InterPro" id="IPR011006">
    <property type="entry name" value="CheY-like_superfamily"/>
</dbReference>
<keyword evidence="11" id="KW-1185">Reference proteome</keyword>
<dbReference type="PROSITE" id="PS50110">
    <property type="entry name" value="RESPONSE_REGULATORY"/>
    <property type="match status" value="1"/>
</dbReference>